<gene>
    <name evidence="1" type="ORF">Tsubulata_042382</name>
</gene>
<protein>
    <recommendedName>
        <fullName evidence="3">Outer envelope pore protein 24, chloroplastic</fullName>
    </recommendedName>
</protein>
<evidence type="ECO:0008006" key="3">
    <source>
        <dbReference type="Google" id="ProtNLM"/>
    </source>
</evidence>
<dbReference type="EMBL" id="JAKUCV010007491">
    <property type="protein sequence ID" value="KAJ4823258.1"/>
    <property type="molecule type" value="Genomic_DNA"/>
</dbReference>
<dbReference type="InterPro" id="IPR034626">
    <property type="entry name" value="OEP24"/>
</dbReference>
<comment type="caution">
    <text evidence="1">The sequence shown here is derived from an EMBL/GenBank/DDBJ whole genome shotgun (WGS) entry which is preliminary data.</text>
</comment>
<dbReference type="AlphaFoldDB" id="A0A9Q0IZW1"/>
<keyword evidence="2" id="KW-1185">Reference proteome</keyword>
<accession>A0A9Q0IZW1</accession>
<dbReference type="GO" id="GO:0022843">
    <property type="term" value="F:voltage-gated monoatomic cation channel activity"/>
    <property type="evidence" value="ECO:0007669"/>
    <property type="project" value="InterPro"/>
</dbReference>
<dbReference type="OrthoDB" id="1185978at2759"/>
<sequence>MIRSAVSIRGNKGVTAALATNAGDLRLRAVISDAIFITSGATTFDLDALCLSIKKPGSFVVDFDLPNQDVRFQFMNRVNLLEKQLNWTYCHSRGENRTVLDGTLVLDLANKVSASWELGSGSSRNRKLKYTHIHRGATTLEPSYDFGNGAWDLSVSHNLEGDVVRASYNTRSKNLGLEWSCKSGLYKEGSVKVLASFNPAERLQRPKLSAESSWNFEM</sequence>
<proteinExistence type="predicted"/>
<dbReference type="PANTHER" id="PTHR35284:SF5">
    <property type="entry name" value="OUTER ENVELOPE PORE PROTEIN 24, CHLOROPLASTIC-LIKE"/>
    <property type="match status" value="1"/>
</dbReference>
<evidence type="ECO:0000313" key="1">
    <source>
        <dbReference type="EMBL" id="KAJ4823258.1"/>
    </source>
</evidence>
<reference evidence="1" key="1">
    <citation type="submission" date="2022-02" db="EMBL/GenBank/DDBJ databases">
        <authorList>
            <person name="Henning P.M."/>
            <person name="McCubbin A.G."/>
            <person name="Shore J.S."/>
        </authorList>
    </citation>
    <scope>NUCLEOTIDE SEQUENCE</scope>
    <source>
        <strain evidence="1">F60SS</strain>
        <tissue evidence="1">Leaves</tissue>
    </source>
</reference>
<organism evidence="1 2">
    <name type="scientific">Turnera subulata</name>
    <dbReference type="NCBI Taxonomy" id="218843"/>
    <lineage>
        <taxon>Eukaryota</taxon>
        <taxon>Viridiplantae</taxon>
        <taxon>Streptophyta</taxon>
        <taxon>Embryophyta</taxon>
        <taxon>Tracheophyta</taxon>
        <taxon>Spermatophyta</taxon>
        <taxon>Magnoliopsida</taxon>
        <taxon>eudicotyledons</taxon>
        <taxon>Gunneridae</taxon>
        <taxon>Pentapetalae</taxon>
        <taxon>rosids</taxon>
        <taxon>fabids</taxon>
        <taxon>Malpighiales</taxon>
        <taxon>Passifloraceae</taxon>
        <taxon>Turnera</taxon>
    </lineage>
</organism>
<dbReference type="Proteomes" id="UP001141552">
    <property type="component" value="Unassembled WGS sequence"/>
</dbReference>
<name>A0A9Q0IZW1_9ROSI</name>
<dbReference type="PANTHER" id="PTHR35284">
    <property type="entry name" value="OUTER ENVELOPE PORE PROTEIN 24A, CHLOROPLASTIC-RELATED"/>
    <property type="match status" value="1"/>
</dbReference>
<dbReference type="GO" id="GO:0034765">
    <property type="term" value="P:regulation of monoatomic ion transmembrane transport"/>
    <property type="evidence" value="ECO:0007669"/>
    <property type="project" value="InterPro"/>
</dbReference>
<reference evidence="1" key="2">
    <citation type="journal article" date="2023" name="Plants (Basel)">
        <title>Annotation of the Turnera subulata (Passifloraceae) Draft Genome Reveals the S-Locus Evolved after the Divergence of Turneroideae from Passifloroideae in a Stepwise Manner.</title>
        <authorList>
            <person name="Henning P.M."/>
            <person name="Roalson E.H."/>
            <person name="Mir W."/>
            <person name="McCubbin A.G."/>
            <person name="Shore J.S."/>
        </authorList>
    </citation>
    <scope>NUCLEOTIDE SEQUENCE</scope>
    <source>
        <strain evidence="1">F60SS</strain>
    </source>
</reference>
<evidence type="ECO:0000313" key="2">
    <source>
        <dbReference type="Proteomes" id="UP001141552"/>
    </source>
</evidence>